<dbReference type="InterPro" id="IPR004291">
    <property type="entry name" value="Transposase_IS66_central"/>
</dbReference>
<accession>A0A1D9G738</accession>
<feature type="domain" description="Transposase IS66 central" evidence="1">
    <location>
        <begin position="37"/>
        <end position="110"/>
    </location>
</feature>
<evidence type="ECO:0000313" key="3">
    <source>
        <dbReference type="Proteomes" id="UP000176944"/>
    </source>
</evidence>
<proteinExistence type="predicted"/>
<reference evidence="3" key="1">
    <citation type="submission" date="2016-10" db="EMBL/GenBank/DDBJ databases">
        <title>Comparative genomics uncovers the prolific and rare metabolic potential of the cyanobacterial genus Moorea.</title>
        <authorList>
            <person name="Leao T."/>
            <person name="Castelao G."/>
            <person name="Korobeynikov A."/>
            <person name="Monroe E.A."/>
            <person name="Podell S."/>
            <person name="Glukhov E."/>
            <person name="Allen E."/>
            <person name="Gerwick W.H."/>
            <person name="Gerwick L."/>
        </authorList>
    </citation>
    <scope>NUCLEOTIDE SEQUENCE [LARGE SCALE GENOMIC DNA]</scope>
    <source>
        <strain evidence="3">JHB</strain>
    </source>
</reference>
<protein>
    <submittedName>
        <fullName evidence="2">Transposase</fullName>
    </submittedName>
</protein>
<organism evidence="2 3">
    <name type="scientific">Moorena producens (strain JHB)</name>
    <dbReference type="NCBI Taxonomy" id="1454205"/>
    <lineage>
        <taxon>Bacteria</taxon>
        <taxon>Bacillati</taxon>
        <taxon>Cyanobacteriota</taxon>
        <taxon>Cyanophyceae</taxon>
        <taxon>Coleofasciculales</taxon>
        <taxon>Coleofasciculaceae</taxon>
        <taxon>Moorena</taxon>
    </lineage>
</organism>
<dbReference type="EMBL" id="CP017708">
    <property type="protein sequence ID" value="AOY83305.1"/>
    <property type="molecule type" value="Genomic_DNA"/>
</dbReference>
<evidence type="ECO:0000259" key="1">
    <source>
        <dbReference type="Pfam" id="PF03050"/>
    </source>
</evidence>
<sequence>MHRFHADVSGSQVQTLLWDYYQELKTYPKTSSEQHKKYLSARFDEVFGRCYLQHPTLNNTLMGFRKNKKQLLRVLDYPDIPLHNNAASSDIREFVTRRKISGGTRNDVGRKARDTMVGLNKMLSAVPT</sequence>
<gene>
    <name evidence="2" type="ORF">BJP36_28695</name>
</gene>
<name>A0A1D9G738_MOOP1</name>
<dbReference type="AlphaFoldDB" id="A0A1D9G738"/>
<dbReference type="Proteomes" id="UP000176944">
    <property type="component" value="Chromosome"/>
</dbReference>
<dbReference type="Pfam" id="PF03050">
    <property type="entry name" value="DDE_Tnp_IS66"/>
    <property type="match status" value="1"/>
</dbReference>
<evidence type="ECO:0000313" key="2">
    <source>
        <dbReference type="EMBL" id="AOY83305.1"/>
    </source>
</evidence>